<dbReference type="AlphaFoldDB" id="A0AAD9TME3"/>
<accession>A0AAD9TME3</accession>
<dbReference type="EMBL" id="JANJYI010000008">
    <property type="protein sequence ID" value="KAK2638170.1"/>
    <property type="molecule type" value="Genomic_DNA"/>
</dbReference>
<proteinExistence type="predicted"/>
<keyword evidence="1" id="KW-0732">Signal</keyword>
<evidence type="ECO:0000313" key="2">
    <source>
        <dbReference type="EMBL" id="KAK2638170.1"/>
    </source>
</evidence>
<keyword evidence="3" id="KW-1185">Reference proteome</keyword>
<feature type="signal peptide" evidence="1">
    <location>
        <begin position="1"/>
        <end position="19"/>
    </location>
</feature>
<feature type="chain" id="PRO_5042038594" evidence="1">
    <location>
        <begin position="20"/>
        <end position="120"/>
    </location>
</feature>
<gene>
    <name evidence="2" type="ORF">Ddye_025965</name>
</gene>
<reference evidence="2" key="1">
    <citation type="journal article" date="2023" name="Plant J.">
        <title>Genome sequences and population genomics provide insights into the demographic history, inbreeding, and mutation load of two 'living fossil' tree species of Dipteronia.</title>
        <authorList>
            <person name="Feng Y."/>
            <person name="Comes H.P."/>
            <person name="Chen J."/>
            <person name="Zhu S."/>
            <person name="Lu R."/>
            <person name="Zhang X."/>
            <person name="Li P."/>
            <person name="Qiu J."/>
            <person name="Olsen K.M."/>
            <person name="Qiu Y."/>
        </authorList>
    </citation>
    <scope>NUCLEOTIDE SEQUENCE</scope>
    <source>
        <strain evidence="2">KIB01</strain>
    </source>
</reference>
<name>A0AAD9TME3_9ROSI</name>
<protein>
    <submittedName>
        <fullName evidence="2">Uncharacterized protein</fullName>
    </submittedName>
</protein>
<evidence type="ECO:0000313" key="3">
    <source>
        <dbReference type="Proteomes" id="UP001280121"/>
    </source>
</evidence>
<sequence length="120" mass="13795">MVTLFGMLIPTCVTLTVNAEHAQRFTTPHVLNWQSHNAIVQNGVLNSIDQKIERVTQHVSQHDHHLQSLDEVLRDMFTDLHSRIAKLDANPHRYINHGYFGQDLAEKREKSDNTGSSWNK</sequence>
<dbReference type="Proteomes" id="UP001280121">
    <property type="component" value="Unassembled WGS sequence"/>
</dbReference>
<evidence type="ECO:0000256" key="1">
    <source>
        <dbReference type="SAM" id="SignalP"/>
    </source>
</evidence>
<comment type="caution">
    <text evidence="2">The sequence shown here is derived from an EMBL/GenBank/DDBJ whole genome shotgun (WGS) entry which is preliminary data.</text>
</comment>
<organism evidence="2 3">
    <name type="scientific">Dipteronia dyeriana</name>
    <dbReference type="NCBI Taxonomy" id="168575"/>
    <lineage>
        <taxon>Eukaryota</taxon>
        <taxon>Viridiplantae</taxon>
        <taxon>Streptophyta</taxon>
        <taxon>Embryophyta</taxon>
        <taxon>Tracheophyta</taxon>
        <taxon>Spermatophyta</taxon>
        <taxon>Magnoliopsida</taxon>
        <taxon>eudicotyledons</taxon>
        <taxon>Gunneridae</taxon>
        <taxon>Pentapetalae</taxon>
        <taxon>rosids</taxon>
        <taxon>malvids</taxon>
        <taxon>Sapindales</taxon>
        <taxon>Sapindaceae</taxon>
        <taxon>Hippocastanoideae</taxon>
        <taxon>Acereae</taxon>
        <taxon>Dipteronia</taxon>
    </lineage>
</organism>